<comment type="catalytic activity">
    <reaction evidence="1">
        <text>ATP + protein L-histidine = ADP + protein N-phospho-L-histidine.</text>
        <dbReference type="EC" id="2.7.13.3"/>
    </reaction>
</comment>
<proteinExistence type="predicted"/>
<keyword evidence="8" id="KW-0472">Membrane</keyword>
<keyword evidence="8" id="KW-0812">Transmembrane</keyword>
<dbReference type="InterPro" id="IPR005467">
    <property type="entry name" value="His_kinase_dom"/>
</dbReference>
<dbReference type="Gene3D" id="3.30.565.10">
    <property type="entry name" value="Histidine kinase-like ATPase, C-terminal domain"/>
    <property type="match status" value="1"/>
</dbReference>
<evidence type="ECO:0000256" key="7">
    <source>
        <dbReference type="ARBA" id="ARBA00023012"/>
    </source>
</evidence>
<keyword evidence="4" id="KW-0597">Phosphoprotein</keyword>
<dbReference type="Pfam" id="PF06580">
    <property type="entry name" value="His_kinase"/>
    <property type="match status" value="1"/>
</dbReference>
<name>A0AB73T373_9FIRM</name>
<dbReference type="InterPro" id="IPR050640">
    <property type="entry name" value="Bact_2-comp_sensor_kinase"/>
</dbReference>
<dbReference type="RefSeq" id="WP_109627565.1">
    <property type="nucleotide sequence ID" value="NZ_JANKBI010000006.1"/>
</dbReference>
<evidence type="ECO:0000256" key="4">
    <source>
        <dbReference type="ARBA" id="ARBA00022553"/>
    </source>
</evidence>
<dbReference type="InterPro" id="IPR003660">
    <property type="entry name" value="HAMP_dom"/>
</dbReference>
<keyword evidence="7" id="KW-0902">Two-component regulatory system</keyword>
<evidence type="ECO:0000313" key="11">
    <source>
        <dbReference type="EMBL" id="PWJ74783.1"/>
    </source>
</evidence>
<protein>
    <recommendedName>
        <fullName evidence="3">histidine kinase</fullName>
        <ecNumber evidence="3">2.7.13.3</ecNumber>
    </recommendedName>
</protein>
<feature type="domain" description="Histidine kinase" evidence="9">
    <location>
        <begin position="464"/>
        <end position="568"/>
    </location>
</feature>
<dbReference type="InterPro" id="IPR010559">
    <property type="entry name" value="Sig_transdc_His_kin_internal"/>
</dbReference>
<evidence type="ECO:0000256" key="8">
    <source>
        <dbReference type="SAM" id="Phobius"/>
    </source>
</evidence>
<comment type="subcellular location">
    <subcellularLocation>
        <location evidence="2">Membrane</location>
    </subcellularLocation>
</comment>
<dbReference type="PROSITE" id="PS50109">
    <property type="entry name" value="HIS_KIN"/>
    <property type="match status" value="1"/>
</dbReference>
<evidence type="ECO:0000256" key="3">
    <source>
        <dbReference type="ARBA" id="ARBA00012438"/>
    </source>
</evidence>
<evidence type="ECO:0000256" key="2">
    <source>
        <dbReference type="ARBA" id="ARBA00004370"/>
    </source>
</evidence>
<dbReference type="PANTHER" id="PTHR34220:SF7">
    <property type="entry name" value="SENSOR HISTIDINE KINASE YPDA"/>
    <property type="match status" value="1"/>
</dbReference>
<dbReference type="EC" id="2.7.13.3" evidence="3"/>
<reference evidence="11 12" key="1">
    <citation type="submission" date="2018-05" db="EMBL/GenBank/DDBJ databases">
        <authorList>
            <person name="Goeker M."/>
            <person name="Huntemann M."/>
            <person name="Clum A."/>
            <person name="Pillay M."/>
            <person name="Palaniappan K."/>
            <person name="Varghese N."/>
            <person name="Mikhailova N."/>
            <person name="Stamatis D."/>
            <person name="Reddy T."/>
            <person name="Daum C."/>
            <person name="Shapiro N."/>
            <person name="Ivanova N."/>
            <person name="Kyrpides N."/>
            <person name="Woyke T."/>
        </authorList>
    </citation>
    <scope>NUCLEOTIDE SEQUENCE [LARGE SCALE GENOMIC DNA]</scope>
    <source>
        <strain evidence="11 12">DSM 26524</strain>
    </source>
</reference>
<dbReference type="Proteomes" id="UP000245412">
    <property type="component" value="Unassembled WGS sequence"/>
</dbReference>
<dbReference type="Pfam" id="PF02518">
    <property type="entry name" value="HATPase_c"/>
    <property type="match status" value="1"/>
</dbReference>
<dbReference type="EMBL" id="QGGY01000008">
    <property type="protein sequence ID" value="PWJ74783.1"/>
    <property type="molecule type" value="Genomic_DNA"/>
</dbReference>
<dbReference type="GO" id="GO:0000155">
    <property type="term" value="F:phosphorelay sensor kinase activity"/>
    <property type="evidence" value="ECO:0007669"/>
    <property type="project" value="InterPro"/>
</dbReference>
<gene>
    <name evidence="11" type="ORF">C7383_108213</name>
</gene>
<evidence type="ECO:0000259" key="9">
    <source>
        <dbReference type="PROSITE" id="PS50109"/>
    </source>
</evidence>
<accession>A0AB73T373</accession>
<keyword evidence="8" id="KW-1133">Transmembrane helix</keyword>
<organism evidence="11 12">
    <name type="scientific">Murimonas intestini</name>
    <dbReference type="NCBI Taxonomy" id="1337051"/>
    <lineage>
        <taxon>Bacteria</taxon>
        <taxon>Bacillati</taxon>
        <taxon>Bacillota</taxon>
        <taxon>Clostridia</taxon>
        <taxon>Lachnospirales</taxon>
        <taxon>Lachnospiraceae</taxon>
        <taxon>Murimonas</taxon>
    </lineage>
</organism>
<dbReference type="PANTHER" id="PTHR34220">
    <property type="entry name" value="SENSOR HISTIDINE KINASE YPDA"/>
    <property type="match status" value="1"/>
</dbReference>
<dbReference type="SUPFAM" id="SSF55874">
    <property type="entry name" value="ATPase domain of HSP90 chaperone/DNA topoisomerase II/histidine kinase"/>
    <property type="match status" value="1"/>
</dbReference>
<dbReference type="GO" id="GO:0016020">
    <property type="term" value="C:membrane"/>
    <property type="evidence" value="ECO:0007669"/>
    <property type="project" value="UniProtKB-SubCell"/>
</dbReference>
<dbReference type="CDD" id="cd06225">
    <property type="entry name" value="HAMP"/>
    <property type="match status" value="1"/>
</dbReference>
<evidence type="ECO:0000313" key="12">
    <source>
        <dbReference type="Proteomes" id="UP000245412"/>
    </source>
</evidence>
<dbReference type="SMART" id="SM00387">
    <property type="entry name" value="HATPase_c"/>
    <property type="match status" value="1"/>
</dbReference>
<keyword evidence="6 11" id="KW-0418">Kinase</keyword>
<dbReference type="SUPFAM" id="SSF158472">
    <property type="entry name" value="HAMP domain-like"/>
    <property type="match status" value="1"/>
</dbReference>
<keyword evidence="5" id="KW-0808">Transferase</keyword>
<dbReference type="PROSITE" id="PS50885">
    <property type="entry name" value="HAMP"/>
    <property type="match status" value="1"/>
</dbReference>
<dbReference type="SMART" id="SM00304">
    <property type="entry name" value="HAMP"/>
    <property type="match status" value="1"/>
</dbReference>
<keyword evidence="12" id="KW-1185">Reference proteome</keyword>
<dbReference type="InterPro" id="IPR036890">
    <property type="entry name" value="HATPase_C_sf"/>
</dbReference>
<evidence type="ECO:0000256" key="5">
    <source>
        <dbReference type="ARBA" id="ARBA00022679"/>
    </source>
</evidence>
<feature type="domain" description="HAMP" evidence="10">
    <location>
        <begin position="302"/>
        <end position="354"/>
    </location>
</feature>
<feature type="transmembrane region" description="Helical" evidence="8">
    <location>
        <begin position="20"/>
        <end position="42"/>
    </location>
</feature>
<comment type="caution">
    <text evidence="11">The sequence shown here is derived from an EMBL/GenBank/DDBJ whole genome shotgun (WGS) entry which is preliminary data.</text>
</comment>
<evidence type="ECO:0000259" key="10">
    <source>
        <dbReference type="PROSITE" id="PS50885"/>
    </source>
</evidence>
<feature type="transmembrane region" description="Helical" evidence="8">
    <location>
        <begin position="278"/>
        <end position="305"/>
    </location>
</feature>
<dbReference type="Gene3D" id="6.10.340.10">
    <property type="match status" value="1"/>
</dbReference>
<sequence length="574" mass="66201">MEKNSPFRQKLLFRKNKNRLSVKIILLFTVVTVIVLIIQLIFARYLSDNIVVKNTDTLFEQTVYQISKRVDLRLQQCNDAVQELKGDYAIKQNLERIREAPDYYRIGKSAIMQSILKNQNLDLIDNIYIFMKDQPPINCFYSRALEDIPEYYLSYVNGYNTLLGNSIRWEVTGIFPEQLSAVTYLTDGDIVLGTLVMVLKQEVVGDIFDKEVSDGSKIYLLNSSNQIMYSNEHDTVSKYIYQYYGVDELKIRFPIEFQNWGISAKLSDQLLADNIKELYVYFGIIAVFTLAILLILPISLIFSIFKPMNKLLKGMEYVQRGDLNFVIDNNVNNEFKILIDNFNNMIRKIRELLHTTVEQQKLYRRSEMAALKSKLNPHFLYNTLDMIHWMLIIEDQMEIGDVVVTLAEILRYSASQSDELVTLGEDISQLEKYLGIQAMRFENKLSYKILVDQEVYECQVPKLLIQPVVENAIKYAFTGKSGTGEIVITAKMAGDMVKMEIIDNGVGMDKDKLARLRAKLDEITPQTGLGIQLVSQRLKDAYPDKTKIWIESAEKEGTQITILLPYVTAEHEEV</sequence>
<evidence type="ECO:0000256" key="1">
    <source>
        <dbReference type="ARBA" id="ARBA00000085"/>
    </source>
</evidence>
<dbReference type="AlphaFoldDB" id="A0AB73T373"/>
<dbReference type="InterPro" id="IPR003594">
    <property type="entry name" value="HATPase_dom"/>
</dbReference>
<evidence type="ECO:0000256" key="6">
    <source>
        <dbReference type="ARBA" id="ARBA00022777"/>
    </source>
</evidence>